<dbReference type="RefSeq" id="WP_197316975.1">
    <property type="nucleotide sequence ID" value="NZ_JADZSC010000002.1"/>
</dbReference>
<accession>A0A931HVN6</accession>
<gene>
    <name evidence="1" type="ORF">H0267_08940</name>
</gene>
<name>A0A931HVN6_9BACI</name>
<dbReference type="Proteomes" id="UP000614490">
    <property type="component" value="Unassembled WGS sequence"/>
</dbReference>
<dbReference type="AlphaFoldDB" id="A0A931HVN6"/>
<protein>
    <submittedName>
        <fullName evidence="1">Uncharacterized protein</fullName>
    </submittedName>
</protein>
<organism evidence="1 2">
    <name type="scientific">Halobacillus yeomjeoni</name>
    <dbReference type="NCBI Taxonomy" id="311194"/>
    <lineage>
        <taxon>Bacteria</taxon>
        <taxon>Bacillati</taxon>
        <taxon>Bacillota</taxon>
        <taxon>Bacilli</taxon>
        <taxon>Bacillales</taxon>
        <taxon>Bacillaceae</taxon>
        <taxon>Halobacillus</taxon>
    </lineage>
</organism>
<keyword evidence="2" id="KW-1185">Reference proteome</keyword>
<sequence length="91" mass="10801">MSEKEIKKFLNESFSEGVYYRELRLSKGEVDALRELYPSAKVKKTTEVNDAQSKAWYEINLMPVQENIDHIDSVRKENLRLKRELKILKNQ</sequence>
<evidence type="ECO:0000313" key="2">
    <source>
        <dbReference type="Proteomes" id="UP000614490"/>
    </source>
</evidence>
<reference evidence="1 2" key="1">
    <citation type="journal article" date="2005" name="Int. J. Syst. Evol. Microbiol.">
        <title>Halobacillus yeomjeoni sp. nov., isolated from a marine solar saltern in Korea.</title>
        <authorList>
            <person name="Yoon J.H."/>
            <person name="Kang S.J."/>
            <person name="Lee C.H."/>
            <person name="Oh H.W."/>
            <person name="Oh T.K."/>
        </authorList>
    </citation>
    <scope>NUCLEOTIDE SEQUENCE [LARGE SCALE GENOMIC DNA]</scope>
    <source>
        <strain evidence="1 2">KCTC 3957</strain>
    </source>
</reference>
<proteinExistence type="predicted"/>
<comment type="caution">
    <text evidence="1">The sequence shown here is derived from an EMBL/GenBank/DDBJ whole genome shotgun (WGS) entry which is preliminary data.</text>
</comment>
<dbReference type="EMBL" id="JADZSC010000002">
    <property type="protein sequence ID" value="MBH0230335.1"/>
    <property type="molecule type" value="Genomic_DNA"/>
</dbReference>
<evidence type="ECO:0000313" key="1">
    <source>
        <dbReference type="EMBL" id="MBH0230335.1"/>
    </source>
</evidence>